<evidence type="ECO:0000256" key="4">
    <source>
        <dbReference type="ARBA" id="ARBA00022679"/>
    </source>
</evidence>
<evidence type="ECO:0000313" key="11">
    <source>
        <dbReference type="Proteomes" id="UP001431572"/>
    </source>
</evidence>
<dbReference type="SMART" id="SM00072">
    <property type="entry name" value="GuKc"/>
    <property type="match status" value="1"/>
</dbReference>
<keyword evidence="7" id="KW-0067">ATP-binding</keyword>
<evidence type="ECO:0000313" key="10">
    <source>
        <dbReference type="EMBL" id="WJW69363.1"/>
    </source>
</evidence>
<dbReference type="EMBL" id="CP128400">
    <property type="protein sequence ID" value="WJW69363.1"/>
    <property type="molecule type" value="Genomic_DNA"/>
</dbReference>
<comment type="similarity">
    <text evidence="1">Belongs to the guanylate kinase family.</text>
</comment>
<dbReference type="EC" id="2.7.4.8" evidence="2"/>
<dbReference type="Pfam" id="PF00625">
    <property type="entry name" value="Guanylate_kin"/>
    <property type="match status" value="1"/>
</dbReference>
<protein>
    <recommendedName>
        <fullName evidence="3">Guanylate kinase</fullName>
        <ecNumber evidence="2">2.7.4.8</ecNumber>
    </recommendedName>
    <alternativeName>
        <fullName evidence="8">GMP kinase</fullName>
    </alternativeName>
</protein>
<keyword evidence="4 10" id="KW-0808">Transferase</keyword>
<dbReference type="CDD" id="cd00071">
    <property type="entry name" value="GMPK"/>
    <property type="match status" value="1"/>
</dbReference>
<evidence type="ECO:0000256" key="5">
    <source>
        <dbReference type="ARBA" id="ARBA00022741"/>
    </source>
</evidence>
<evidence type="ECO:0000256" key="3">
    <source>
        <dbReference type="ARBA" id="ARBA00016296"/>
    </source>
</evidence>
<evidence type="ECO:0000256" key="1">
    <source>
        <dbReference type="ARBA" id="ARBA00005790"/>
    </source>
</evidence>
<dbReference type="InterPro" id="IPR017665">
    <property type="entry name" value="Guanylate_kinase"/>
</dbReference>
<dbReference type="InterPro" id="IPR008144">
    <property type="entry name" value="Guanylate_kin-like_dom"/>
</dbReference>
<dbReference type="SUPFAM" id="SSF52540">
    <property type="entry name" value="P-loop containing nucleoside triphosphate hydrolases"/>
    <property type="match status" value="1"/>
</dbReference>
<name>A0ABY9B826_9CHLR</name>
<evidence type="ECO:0000256" key="7">
    <source>
        <dbReference type="ARBA" id="ARBA00022840"/>
    </source>
</evidence>
<keyword evidence="6 10" id="KW-0418">Kinase</keyword>
<keyword evidence="5" id="KW-0547">Nucleotide-binding</keyword>
<dbReference type="PANTHER" id="PTHR23117:SF13">
    <property type="entry name" value="GUANYLATE KINASE"/>
    <property type="match status" value="1"/>
</dbReference>
<dbReference type="InterPro" id="IPR008145">
    <property type="entry name" value="GK/Ca_channel_bsu"/>
</dbReference>
<dbReference type="PANTHER" id="PTHR23117">
    <property type="entry name" value="GUANYLATE KINASE-RELATED"/>
    <property type="match status" value="1"/>
</dbReference>
<dbReference type="PROSITE" id="PS50052">
    <property type="entry name" value="GUANYLATE_KINASE_2"/>
    <property type="match status" value="1"/>
</dbReference>
<organism evidence="10 11">
    <name type="scientific">Candidatus Chlorohelix allophototropha</name>
    <dbReference type="NCBI Taxonomy" id="3003348"/>
    <lineage>
        <taxon>Bacteria</taxon>
        <taxon>Bacillati</taxon>
        <taxon>Chloroflexota</taxon>
        <taxon>Chloroflexia</taxon>
        <taxon>Candidatus Chloroheliales</taxon>
        <taxon>Candidatus Chloroheliaceae</taxon>
        <taxon>Candidatus Chlorohelix</taxon>
    </lineage>
</organism>
<evidence type="ECO:0000256" key="2">
    <source>
        <dbReference type="ARBA" id="ARBA00012961"/>
    </source>
</evidence>
<dbReference type="GO" id="GO:0004385">
    <property type="term" value="F:GMP kinase activity"/>
    <property type="evidence" value="ECO:0007669"/>
    <property type="project" value="UniProtKB-EC"/>
</dbReference>
<evidence type="ECO:0000256" key="6">
    <source>
        <dbReference type="ARBA" id="ARBA00022777"/>
    </source>
</evidence>
<feature type="domain" description="Guanylate kinase-like" evidence="9">
    <location>
        <begin position="10"/>
        <end position="190"/>
    </location>
</feature>
<dbReference type="NCBIfam" id="NF011325">
    <property type="entry name" value="PRK14738.1"/>
    <property type="match status" value="1"/>
</dbReference>
<accession>A0ABY9B826</accession>
<reference evidence="10" key="1">
    <citation type="journal article" date="2024" name="Nature">
        <title>Anoxygenic phototroph of the Chloroflexota uses a type I reaction centre.</title>
        <authorList>
            <person name="Tsuji J.M."/>
            <person name="Shaw N.A."/>
            <person name="Nagashima S."/>
            <person name="Venkiteswaran J.J."/>
            <person name="Schiff S.L."/>
            <person name="Watanabe T."/>
            <person name="Fukui M."/>
            <person name="Hanada S."/>
            <person name="Tank M."/>
            <person name="Neufeld J.D."/>
        </authorList>
    </citation>
    <scope>NUCLEOTIDE SEQUENCE</scope>
    <source>
        <strain evidence="10">L227-S17</strain>
    </source>
</reference>
<dbReference type="InterPro" id="IPR027417">
    <property type="entry name" value="P-loop_NTPase"/>
</dbReference>
<evidence type="ECO:0000259" key="9">
    <source>
        <dbReference type="PROSITE" id="PS50052"/>
    </source>
</evidence>
<evidence type="ECO:0000256" key="8">
    <source>
        <dbReference type="ARBA" id="ARBA00030128"/>
    </source>
</evidence>
<dbReference type="NCBIfam" id="TIGR03263">
    <property type="entry name" value="guanyl_kin"/>
    <property type="match status" value="1"/>
</dbReference>
<dbReference type="Gene3D" id="3.30.63.10">
    <property type="entry name" value="Guanylate Kinase phosphate binding domain"/>
    <property type="match status" value="1"/>
</dbReference>
<dbReference type="Proteomes" id="UP001431572">
    <property type="component" value="Chromosome 2"/>
</dbReference>
<gene>
    <name evidence="10" type="ORF">OZ401_002971</name>
</gene>
<keyword evidence="11" id="KW-1185">Reference proteome</keyword>
<sequence>MSEYMGQENPLLIIISGPSGVGKDAVIDELKQRKIPFHFVVTATTRSKRPDEVHGKDYWFYTPEEFYQLLKSGELLENAVVYNNSYGVPKHDVRDSLNRGEDTILRIDVQGAAHIKREVPNALFIFLAPPTFEALINRLGNRNTETPESLNRRLNTYQVEMKAIPTFDYVVINYESRLAETVDKIIAIITAEKLRTHPRRVKL</sequence>
<proteinExistence type="inferred from homology"/>
<dbReference type="Gene3D" id="3.40.50.300">
    <property type="entry name" value="P-loop containing nucleotide triphosphate hydrolases"/>
    <property type="match status" value="1"/>
</dbReference>